<dbReference type="InterPro" id="IPR011907">
    <property type="entry name" value="RNase_III"/>
</dbReference>
<dbReference type="SUPFAM" id="SSF54768">
    <property type="entry name" value="dsRNA-binding domain-like"/>
    <property type="match status" value="1"/>
</dbReference>
<dbReference type="HAMAP" id="MF_00104">
    <property type="entry name" value="RNase_III"/>
    <property type="match status" value="1"/>
</dbReference>
<feature type="domain" description="DRBM" evidence="6">
    <location>
        <begin position="217"/>
        <end position="303"/>
    </location>
</feature>
<evidence type="ECO:0000256" key="5">
    <source>
        <dbReference type="ARBA" id="ARBA00022884"/>
    </source>
</evidence>
<dbReference type="SUPFAM" id="SSF69065">
    <property type="entry name" value="RNase III domain-like"/>
    <property type="match status" value="1"/>
</dbReference>
<evidence type="ECO:0000256" key="2">
    <source>
        <dbReference type="ARBA" id="ARBA00022722"/>
    </source>
</evidence>
<protein>
    <recommendedName>
        <fullName evidence="9">RNase III domain-containing protein</fullName>
    </recommendedName>
</protein>
<dbReference type="Pfam" id="PF00035">
    <property type="entry name" value="dsrm"/>
    <property type="match status" value="1"/>
</dbReference>
<dbReference type="GO" id="GO:0004525">
    <property type="term" value="F:ribonuclease III activity"/>
    <property type="evidence" value="ECO:0007669"/>
    <property type="project" value="InterPro"/>
</dbReference>
<sequence length="343" mass="40127">MTTNYLETGVIINKDDGTEEIYQIPYNINNILITEKDIMNILLKYDVNIGNVNHLEYFHQSFTHKSYVKKEVYTDEILKCAKNEMGNPENLLELRPDSYERLEYFGDRVVKIVVSFYLFNRYPLEDEGFMTRLQTKIEDKKNLSILSKELGLGKYFIISKQIDSLNGRNMEKIHEDVFEAFMGALFLSNGFEPCCLLLLNLLETMIDYAEKLYCDNNYKDNLLRYHHKMKWAFPEYIMLGHAGPPHKRTYIMGVEKQNISAIDKKKFIETKNYKELCISFGNGMSKKEGEQKAAKMALILYGHLNKDQYNSSDIYYPSNSESKKAYFEVEEDVNIDSDITDDE</sequence>
<keyword evidence="5" id="KW-0694">RNA-binding</keyword>
<feature type="domain" description="RNase III" evidence="7">
    <location>
        <begin position="38"/>
        <end position="190"/>
    </location>
</feature>
<organism evidence="8">
    <name type="scientific">viral metagenome</name>
    <dbReference type="NCBI Taxonomy" id="1070528"/>
    <lineage>
        <taxon>unclassified sequences</taxon>
        <taxon>metagenomes</taxon>
        <taxon>organismal metagenomes</taxon>
    </lineage>
</organism>
<evidence type="ECO:0000313" key="8">
    <source>
        <dbReference type="EMBL" id="QHT84590.1"/>
    </source>
</evidence>
<evidence type="ECO:0008006" key="9">
    <source>
        <dbReference type="Google" id="ProtNLM"/>
    </source>
</evidence>
<dbReference type="Pfam" id="PF14622">
    <property type="entry name" value="Ribonucleas_3_3"/>
    <property type="match status" value="1"/>
</dbReference>
<dbReference type="InterPro" id="IPR014720">
    <property type="entry name" value="dsRBD_dom"/>
</dbReference>
<dbReference type="PROSITE" id="PS50142">
    <property type="entry name" value="RNASE_3_2"/>
    <property type="match status" value="1"/>
</dbReference>
<dbReference type="SMART" id="SM00535">
    <property type="entry name" value="RIBOc"/>
    <property type="match status" value="1"/>
</dbReference>
<dbReference type="EMBL" id="MN740020">
    <property type="protein sequence ID" value="QHT84590.1"/>
    <property type="molecule type" value="Genomic_DNA"/>
</dbReference>
<evidence type="ECO:0000259" key="7">
    <source>
        <dbReference type="PROSITE" id="PS50142"/>
    </source>
</evidence>
<evidence type="ECO:0000259" key="6">
    <source>
        <dbReference type="PROSITE" id="PS50137"/>
    </source>
</evidence>
<dbReference type="Gene3D" id="3.30.160.20">
    <property type="match status" value="1"/>
</dbReference>
<dbReference type="CDD" id="cd10845">
    <property type="entry name" value="DSRM_RNAse_III_family"/>
    <property type="match status" value="1"/>
</dbReference>
<dbReference type="InterPro" id="IPR000999">
    <property type="entry name" value="RNase_III_dom"/>
</dbReference>
<dbReference type="GO" id="GO:0003725">
    <property type="term" value="F:double-stranded RNA binding"/>
    <property type="evidence" value="ECO:0007669"/>
    <property type="project" value="TreeGrafter"/>
</dbReference>
<comment type="similarity">
    <text evidence="1">Belongs to the ribonuclease III family.</text>
</comment>
<dbReference type="CDD" id="cd00593">
    <property type="entry name" value="RIBOc"/>
    <property type="match status" value="1"/>
</dbReference>
<dbReference type="GO" id="GO:0006364">
    <property type="term" value="P:rRNA processing"/>
    <property type="evidence" value="ECO:0007669"/>
    <property type="project" value="InterPro"/>
</dbReference>
<keyword evidence="3" id="KW-0255">Endonuclease</keyword>
<keyword evidence="4" id="KW-0378">Hydrolase</keyword>
<dbReference type="InterPro" id="IPR036389">
    <property type="entry name" value="RNase_III_sf"/>
</dbReference>
<dbReference type="PROSITE" id="PS50137">
    <property type="entry name" value="DS_RBD"/>
    <property type="match status" value="1"/>
</dbReference>
<accession>A0A6C0HVZ9</accession>
<proteinExistence type="inferred from homology"/>
<dbReference type="PANTHER" id="PTHR11207:SF0">
    <property type="entry name" value="RIBONUCLEASE 3"/>
    <property type="match status" value="1"/>
</dbReference>
<dbReference type="Gene3D" id="1.10.1520.10">
    <property type="entry name" value="Ribonuclease III domain"/>
    <property type="match status" value="1"/>
</dbReference>
<dbReference type="AlphaFoldDB" id="A0A6C0HVZ9"/>
<reference evidence="8" key="1">
    <citation type="journal article" date="2020" name="Nature">
        <title>Giant virus diversity and host interactions through global metagenomics.</title>
        <authorList>
            <person name="Schulz F."/>
            <person name="Roux S."/>
            <person name="Paez-Espino D."/>
            <person name="Jungbluth S."/>
            <person name="Walsh D.A."/>
            <person name="Denef V.J."/>
            <person name="McMahon K.D."/>
            <person name="Konstantinidis K.T."/>
            <person name="Eloe-Fadrosh E.A."/>
            <person name="Kyrpides N.C."/>
            <person name="Woyke T."/>
        </authorList>
    </citation>
    <scope>NUCLEOTIDE SEQUENCE</scope>
    <source>
        <strain evidence="8">GVMAG-M-3300023184-177</strain>
    </source>
</reference>
<evidence type="ECO:0000256" key="1">
    <source>
        <dbReference type="ARBA" id="ARBA00010183"/>
    </source>
</evidence>
<dbReference type="PANTHER" id="PTHR11207">
    <property type="entry name" value="RIBONUCLEASE III"/>
    <property type="match status" value="1"/>
</dbReference>
<keyword evidence="2" id="KW-0540">Nuclease</keyword>
<name>A0A6C0HVZ9_9ZZZZ</name>
<evidence type="ECO:0000256" key="3">
    <source>
        <dbReference type="ARBA" id="ARBA00022759"/>
    </source>
</evidence>
<evidence type="ECO:0000256" key="4">
    <source>
        <dbReference type="ARBA" id="ARBA00022801"/>
    </source>
</evidence>
<dbReference type="GO" id="GO:0010468">
    <property type="term" value="P:regulation of gene expression"/>
    <property type="evidence" value="ECO:0007669"/>
    <property type="project" value="TreeGrafter"/>
</dbReference>